<gene>
    <name evidence="7" type="ORF">RXV79_20225</name>
</gene>
<dbReference type="Pfam" id="PF07963">
    <property type="entry name" value="N_methyl"/>
    <property type="match status" value="1"/>
</dbReference>
<protein>
    <submittedName>
        <fullName evidence="7">Type II secretion system protein</fullName>
    </submittedName>
</protein>
<evidence type="ECO:0000256" key="3">
    <source>
        <dbReference type="ARBA" id="ARBA00022692"/>
    </source>
</evidence>
<organism evidence="7 8">
    <name type="scientific">Piscinibacter gummiphilus</name>
    <dbReference type="NCBI Taxonomy" id="946333"/>
    <lineage>
        <taxon>Bacteria</taxon>
        <taxon>Pseudomonadati</taxon>
        <taxon>Pseudomonadota</taxon>
        <taxon>Betaproteobacteria</taxon>
        <taxon>Burkholderiales</taxon>
        <taxon>Sphaerotilaceae</taxon>
        <taxon>Piscinibacter</taxon>
    </lineage>
</organism>
<dbReference type="PROSITE" id="PS00409">
    <property type="entry name" value="PROKAR_NTER_METHYL"/>
    <property type="match status" value="1"/>
</dbReference>
<feature type="transmembrane region" description="Helical" evidence="6">
    <location>
        <begin position="7"/>
        <end position="27"/>
    </location>
</feature>
<dbReference type="EMBL" id="CP136336">
    <property type="protein sequence ID" value="WOB07233.1"/>
    <property type="molecule type" value="Genomic_DNA"/>
</dbReference>
<name>A0ABZ0CQH6_9BURK</name>
<evidence type="ECO:0000256" key="4">
    <source>
        <dbReference type="ARBA" id="ARBA00022989"/>
    </source>
</evidence>
<keyword evidence="4 6" id="KW-1133">Transmembrane helix</keyword>
<accession>A0ABZ0CQH6</accession>
<dbReference type="InterPro" id="IPR012902">
    <property type="entry name" value="N_methyl_site"/>
</dbReference>
<evidence type="ECO:0000256" key="1">
    <source>
        <dbReference type="ARBA" id="ARBA00004167"/>
    </source>
</evidence>
<evidence type="ECO:0000256" key="5">
    <source>
        <dbReference type="ARBA" id="ARBA00023136"/>
    </source>
</evidence>
<comment type="subcellular location">
    <subcellularLocation>
        <location evidence="1">Membrane</location>
        <topology evidence="1">Single-pass membrane protein</topology>
    </subcellularLocation>
</comment>
<dbReference type="PRINTS" id="PR00885">
    <property type="entry name" value="BCTERIALGSPH"/>
</dbReference>
<keyword evidence="8" id="KW-1185">Reference proteome</keyword>
<sequence length="147" mass="14400">MNKQRGFTLIELVVVIIILGVLAAVAVPKFTDMSTDARNAATKGVAAAISSGSSLNYAAKAAGNTSAVTVNAADVCTVALLGNFVVTGTGGINLVAAAPATPTDNDFIVATTATNACNGSQTTATCSITAAKGSGNTAATATVFCAR</sequence>
<dbReference type="PANTHER" id="PTHR30093">
    <property type="entry name" value="GENERAL SECRETION PATHWAY PROTEIN G"/>
    <property type="match status" value="1"/>
</dbReference>
<dbReference type="InterPro" id="IPR045584">
    <property type="entry name" value="Pilin-like"/>
</dbReference>
<evidence type="ECO:0000313" key="8">
    <source>
        <dbReference type="Proteomes" id="UP001303946"/>
    </source>
</evidence>
<keyword evidence="3 6" id="KW-0812">Transmembrane</keyword>
<dbReference type="Gene3D" id="3.30.700.10">
    <property type="entry name" value="Glycoprotein, Type 4 Pilin"/>
    <property type="match status" value="1"/>
</dbReference>
<evidence type="ECO:0000313" key="7">
    <source>
        <dbReference type="EMBL" id="WOB07233.1"/>
    </source>
</evidence>
<proteinExistence type="predicted"/>
<dbReference type="NCBIfam" id="TIGR02532">
    <property type="entry name" value="IV_pilin_GFxxxE"/>
    <property type="match status" value="1"/>
</dbReference>
<dbReference type="PANTHER" id="PTHR30093:SF7">
    <property type="entry name" value="MSHA MAJOR PILIN SUBUNIT MSHA"/>
    <property type="match status" value="1"/>
</dbReference>
<dbReference type="InterPro" id="IPR002416">
    <property type="entry name" value="T2SS_protein-GspH"/>
</dbReference>
<evidence type="ECO:0000256" key="2">
    <source>
        <dbReference type="ARBA" id="ARBA00022481"/>
    </source>
</evidence>
<dbReference type="SUPFAM" id="SSF54523">
    <property type="entry name" value="Pili subunits"/>
    <property type="match status" value="1"/>
</dbReference>
<dbReference type="Proteomes" id="UP001303946">
    <property type="component" value="Chromosome"/>
</dbReference>
<dbReference type="RefSeq" id="WP_316699905.1">
    <property type="nucleotide sequence ID" value="NZ_CP136336.1"/>
</dbReference>
<keyword evidence="5 6" id="KW-0472">Membrane</keyword>
<evidence type="ECO:0000256" key="6">
    <source>
        <dbReference type="SAM" id="Phobius"/>
    </source>
</evidence>
<keyword evidence="2" id="KW-0488">Methylation</keyword>
<reference evidence="7 8" key="1">
    <citation type="submission" date="2023-10" db="EMBL/GenBank/DDBJ databases">
        <title>Bacteria for the degradation of biodegradable plastic PBAT(Polybutylene adipate terephthalate).</title>
        <authorList>
            <person name="Weon H.-Y."/>
            <person name="Yeon J."/>
        </authorList>
    </citation>
    <scope>NUCLEOTIDE SEQUENCE [LARGE SCALE GENOMIC DNA]</scope>
    <source>
        <strain evidence="7 8">SBD 7-3</strain>
    </source>
</reference>